<gene>
    <name evidence="2" type="ORF">QBC38DRAFT_452774</name>
</gene>
<evidence type="ECO:0000256" key="1">
    <source>
        <dbReference type="SAM" id="MobiDB-lite"/>
    </source>
</evidence>
<name>A0AAN7BV06_9PEZI</name>
<feature type="compositionally biased region" description="Polar residues" evidence="1">
    <location>
        <begin position="68"/>
        <end position="83"/>
    </location>
</feature>
<dbReference type="EMBL" id="MU865303">
    <property type="protein sequence ID" value="KAK4229961.1"/>
    <property type="molecule type" value="Genomic_DNA"/>
</dbReference>
<proteinExistence type="predicted"/>
<organism evidence="2 3">
    <name type="scientific">Podospora fimiseda</name>
    <dbReference type="NCBI Taxonomy" id="252190"/>
    <lineage>
        <taxon>Eukaryota</taxon>
        <taxon>Fungi</taxon>
        <taxon>Dikarya</taxon>
        <taxon>Ascomycota</taxon>
        <taxon>Pezizomycotina</taxon>
        <taxon>Sordariomycetes</taxon>
        <taxon>Sordariomycetidae</taxon>
        <taxon>Sordariales</taxon>
        <taxon>Podosporaceae</taxon>
        <taxon>Podospora</taxon>
    </lineage>
</organism>
<protein>
    <submittedName>
        <fullName evidence="2">Uncharacterized protein</fullName>
    </submittedName>
</protein>
<reference evidence="2" key="1">
    <citation type="journal article" date="2023" name="Mol. Phylogenet. Evol.">
        <title>Genome-scale phylogeny and comparative genomics of the fungal order Sordariales.</title>
        <authorList>
            <person name="Hensen N."/>
            <person name="Bonometti L."/>
            <person name="Westerberg I."/>
            <person name="Brannstrom I.O."/>
            <person name="Guillou S."/>
            <person name="Cros-Aarteil S."/>
            <person name="Calhoun S."/>
            <person name="Haridas S."/>
            <person name="Kuo A."/>
            <person name="Mondo S."/>
            <person name="Pangilinan J."/>
            <person name="Riley R."/>
            <person name="LaButti K."/>
            <person name="Andreopoulos B."/>
            <person name="Lipzen A."/>
            <person name="Chen C."/>
            <person name="Yan M."/>
            <person name="Daum C."/>
            <person name="Ng V."/>
            <person name="Clum A."/>
            <person name="Steindorff A."/>
            <person name="Ohm R.A."/>
            <person name="Martin F."/>
            <person name="Silar P."/>
            <person name="Natvig D.O."/>
            <person name="Lalanne C."/>
            <person name="Gautier V."/>
            <person name="Ament-Velasquez S.L."/>
            <person name="Kruys A."/>
            <person name="Hutchinson M.I."/>
            <person name="Powell A.J."/>
            <person name="Barry K."/>
            <person name="Miller A.N."/>
            <person name="Grigoriev I.V."/>
            <person name="Debuchy R."/>
            <person name="Gladieux P."/>
            <person name="Hiltunen Thoren M."/>
            <person name="Johannesson H."/>
        </authorList>
    </citation>
    <scope>NUCLEOTIDE SEQUENCE</scope>
    <source>
        <strain evidence="2">CBS 990.96</strain>
    </source>
</reference>
<feature type="region of interest" description="Disordered" evidence="1">
    <location>
        <begin position="48"/>
        <end position="83"/>
    </location>
</feature>
<evidence type="ECO:0000313" key="2">
    <source>
        <dbReference type="EMBL" id="KAK4229961.1"/>
    </source>
</evidence>
<sequence>MDIGRYDSLTHVCNSAVLLKVGMASHLAMTGYTAVLIRRFGGTRFCDNPRPQHLNGQSRRRVIGQSPLVPSTSSQISPTSGYC</sequence>
<dbReference type="AlphaFoldDB" id="A0AAN7BV06"/>
<keyword evidence="3" id="KW-1185">Reference proteome</keyword>
<comment type="caution">
    <text evidence="2">The sequence shown here is derived from an EMBL/GenBank/DDBJ whole genome shotgun (WGS) entry which is preliminary data.</text>
</comment>
<evidence type="ECO:0000313" key="3">
    <source>
        <dbReference type="Proteomes" id="UP001301958"/>
    </source>
</evidence>
<reference evidence="2" key="2">
    <citation type="submission" date="2023-05" db="EMBL/GenBank/DDBJ databases">
        <authorList>
            <consortium name="Lawrence Berkeley National Laboratory"/>
            <person name="Steindorff A."/>
            <person name="Hensen N."/>
            <person name="Bonometti L."/>
            <person name="Westerberg I."/>
            <person name="Brannstrom I.O."/>
            <person name="Guillou S."/>
            <person name="Cros-Aarteil S."/>
            <person name="Calhoun S."/>
            <person name="Haridas S."/>
            <person name="Kuo A."/>
            <person name="Mondo S."/>
            <person name="Pangilinan J."/>
            <person name="Riley R."/>
            <person name="Labutti K."/>
            <person name="Andreopoulos B."/>
            <person name="Lipzen A."/>
            <person name="Chen C."/>
            <person name="Yanf M."/>
            <person name="Daum C."/>
            <person name="Ng V."/>
            <person name="Clum A."/>
            <person name="Ohm R."/>
            <person name="Martin F."/>
            <person name="Silar P."/>
            <person name="Natvig D."/>
            <person name="Lalanne C."/>
            <person name="Gautier V."/>
            <person name="Ament-Velasquez S.L."/>
            <person name="Kruys A."/>
            <person name="Hutchinson M.I."/>
            <person name="Powell A.J."/>
            <person name="Barry K."/>
            <person name="Miller A.N."/>
            <person name="Grigoriev I.V."/>
            <person name="Debuchy R."/>
            <person name="Gladieux P."/>
            <person name="Thoren M.H."/>
            <person name="Johannesson H."/>
        </authorList>
    </citation>
    <scope>NUCLEOTIDE SEQUENCE</scope>
    <source>
        <strain evidence="2">CBS 990.96</strain>
    </source>
</reference>
<dbReference type="Proteomes" id="UP001301958">
    <property type="component" value="Unassembled WGS sequence"/>
</dbReference>
<accession>A0AAN7BV06</accession>